<reference evidence="2" key="1">
    <citation type="journal article" date="2018" name="Genome Biol. Evol.">
        <title>Genomics and development of Lentinus tigrinus, a white-rot wood-decaying mushroom with dimorphic fruiting bodies.</title>
        <authorList>
            <person name="Wu B."/>
            <person name="Xu Z."/>
            <person name="Knudson A."/>
            <person name="Carlson A."/>
            <person name="Chen N."/>
            <person name="Kovaka S."/>
            <person name="LaButti K."/>
            <person name="Lipzen A."/>
            <person name="Pennachio C."/>
            <person name="Riley R."/>
            <person name="Schakwitz W."/>
            <person name="Umezawa K."/>
            <person name="Ohm R.A."/>
            <person name="Grigoriev I.V."/>
            <person name="Nagy L.G."/>
            <person name="Gibbons J."/>
            <person name="Hibbett D."/>
        </authorList>
    </citation>
    <scope>NUCLEOTIDE SEQUENCE [LARGE SCALE GENOMIC DNA]</scope>
    <source>
        <strain evidence="2">ALCF2SS1-6</strain>
    </source>
</reference>
<dbReference type="SUPFAM" id="SSF53448">
    <property type="entry name" value="Nucleotide-diphospho-sugar transferases"/>
    <property type="match status" value="1"/>
</dbReference>
<evidence type="ECO:0000256" key="1">
    <source>
        <dbReference type="SAM" id="Phobius"/>
    </source>
</evidence>
<dbReference type="Proteomes" id="UP000313359">
    <property type="component" value="Unassembled WGS sequence"/>
</dbReference>
<keyword evidence="1" id="KW-0812">Transmembrane</keyword>
<dbReference type="InterPro" id="IPR029044">
    <property type="entry name" value="Nucleotide-diphossugar_trans"/>
</dbReference>
<dbReference type="AlphaFoldDB" id="A0A5C2S2P2"/>
<dbReference type="Gene3D" id="3.90.550.10">
    <property type="entry name" value="Spore Coat Polysaccharide Biosynthesis Protein SpsA, Chain A"/>
    <property type="match status" value="1"/>
</dbReference>
<feature type="transmembrane region" description="Helical" evidence="1">
    <location>
        <begin position="34"/>
        <end position="55"/>
    </location>
</feature>
<keyword evidence="1" id="KW-0472">Membrane</keyword>
<organism evidence="2 3">
    <name type="scientific">Lentinus tigrinus ALCF2SS1-6</name>
    <dbReference type="NCBI Taxonomy" id="1328759"/>
    <lineage>
        <taxon>Eukaryota</taxon>
        <taxon>Fungi</taxon>
        <taxon>Dikarya</taxon>
        <taxon>Basidiomycota</taxon>
        <taxon>Agaricomycotina</taxon>
        <taxon>Agaricomycetes</taxon>
        <taxon>Polyporales</taxon>
        <taxon>Polyporaceae</taxon>
        <taxon>Lentinus</taxon>
    </lineage>
</organism>
<dbReference type="GO" id="GO:0016757">
    <property type="term" value="F:glycosyltransferase activity"/>
    <property type="evidence" value="ECO:0007669"/>
    <property type="project" value="InterPro"/>
</dbReference>
<dbReference type="InterPro" id="IPR002495">
    <property type="entry name" value="Glyco_trans_8"/>
</dbReference>
<dbReference type="OrthoDB" id="2014201at2759"/>
<dbReference type="InterPro" id="IPR050587">
    <property type="entry name" value="GNT1/Glycosyltrans_8"/>
</dbReference>
<proteinExistence type="predicted"/>
<keyword evidence="1" id="KW-1133">Transmembrane helix</keyword>
<keyword evidence="3" id="KW-1185">Reference proteome</keyword>
<evidence type="ECO:0000313" key="2">
    <source>
        <dbReference type="EMBL" id="RPD57697.1"/>
    </source>
</evidence>
<dbReference type="EMBL" id="ML122279">
    <property type="protein sequence ID" value="RPD57697.1"/>
    <property type="molecule type" value="Genomic_DNA"/>
</dbReference>
<accession>A0A5C2S2P2</accession>
<gene>
    <name evidence="2" type="ORF">L227DRAFT_587406</name>
</gene>
<dbReference type="PANTHER" id="PTHR11183">
    <property type="entry name" value="GLYCOGENIN SUBFAMILY MEMBER"/>
    <property type="match status" value="1"/>
</dbReference>
<name>A0A5C2S2P2_9APHY</name>
<evidence type="ECO:0000313" key="3">
    <source>
        <dbReference type="Proteomes" id="UP000313359"/>
    </source>
</evidence>
<dbReference type="Pfam" id="PF01501">
    <property type="entry name" value="Glyco_transf_8"/>
    <property type="match status" value="1"/>
</dbReference>
<protein>
    <submittedName>
        <fullName evidence="2">Nucleotide-diphospho-sugar transferase</fullName>
    </submittedName>
</protein>
<sequence>MFRRYKDYLPLSLLPDDEGTPYRQRTEMAPRRRLLTYGFIAVSVFLNLYFCYSALTSWPTPLDNYQPLNTHPIVDETALSVFKPPNSQDNAVVTGLYTDAFASAVATLGHTLNVANSSAARLLFYLPDKISKRALCIATVSGWEPIPIERIAPPFKGVGRHFLDQYSKLHLWTLDQRGYKSVLYIDADALVRRNFDELFRLPHTFGAVPDVYTTAQGYTTAFNAGVMFLRPDSELFNDMVAKIATARYPAEQAEQAFLNLYFGAEAVRLPYAYNANLAIKGRTPALWDALQDEMRIMHFTMAKPFLQGDYAEVPLNQLERNAEKVARKKSTYKREIVEWLEAWHETRRVYRSKIDRCDALRD</sequence>
<keyword evidence="2" id="KW-0808">Transferase</keyword>
<dbReference type="STRING" id="1328759.A0A5C2S2P2"/>